<evidence type="ECO:0000256" key="1">
    <source>
        <dbReference type="ARBA" id="ARBA00022448"/>
    </source>
</evidence>
<dbReference type="PANTHER" id="PTHR42939">
    <property type="entry name" value="ABC TRANSPORTER ATP-BINDING PROTEIN ALBC-RELATED"/>
    <property type="match status" value="1"/>
</dbReference>
<dbReference type="EMBL" id="AZGM01000067">
    <property type="protein sequence ID" value="KRM27055.1"/>
    <property type="molecule type" value="Genomic_DNA"/>
</dbReference>
<evidence type="ECO:0000256" key="2">
    <source>
        <dbReference type="ARBA" id="ARBA00022741"/>
    </source>
</evidence>
<dbReference type="SMART" id="SM00382">
    <property type="entry name" value="AAA"/>
    <property type="match status" value="1"/>
</dbReference>
<evidence type="ECO:0000313" key="6">
    <source>
        <dbReference type="Proteomes" id="UP000051412"/>
    </source>
</evidence>
<evidence type="ECO:0000256" key="3">
    <source>
        <dbReference type="ARBA" id="ARBA00022840"/>
    </source>
</evidence>
<dbReference type="InterPro" id="IPR003439">
    <property type="entry name" value="ABC_transporter-like_ATP-bd"/>
</dbReference>
<dbReference type="Gene3D" id="3.40.50.300">
    <property type="entry name" value="P-loop containing nucleotide triphosphate hydrolases"/>
    <property type="match status" value="1"/>
</dbReference>
<dbReference type="InterPro" id="IPR027417">
    <property type="entry name" value="P-loop_NTPase"/>
</dbReference>
<keyword evidence="1" id="KW-0813">Transport</keyword>
<evidence type="ECO:0000313" key="5">
    <source>
        <dbReference type="EMBL" id="KRM27055.1"/>
    </source>
</evidence>
<gene>
    <name evidence="5" type="ORF">FD32_GL000152</name>
</gene>
<feature type="domain" description="ABC transporter" evidence="4">
    <location>
        <begin position="4"/>
        <end position="229"/>
    </location>
</feature>
<dbReference type="OrthoDB" id="9804819at2"/>
<organism evidence="5 6">
    <name type="scientific">Limosilactobacillus panis DSM 6035</name>
    <dbReference type="NCBI Taxonomy" id="1423782"/>
    <lineage>
        <taxon>Bacteria</taxon>
        <taxon>Bacillati</taxon>
        <taxon>Bacillota</taxon>
        <taxon>Bacilli</taxon>
        <taxon>Lactobacillales</taxon>
        <taxon>Lactobacillaceae</taxon>
        <taxon>Limosilactobacillus</taxon>
    </lineage>
</organism>
<dbReference type="Proteomes" id="UP000051412">
    <property type="component" value="Unassembled WGS sequence"/>
</dbReference>
<dbReference type="PROSITE" id="PS50893">
    <property type="entry name" value="ABC_TRANSPORTER_2"/>
    <property type="match status" value="1"/>
</dbReference>
<reference evidence="5 6" key="1">
    <citation type="journal article" date="2015" name="Genome Announc.">
        <title>Expanding the biotechnology potential of lactobacilli through comparative genomics of 213 strains and associated genera.</title>
        <authorList>
            <person name="Sun Z."/>
            <person name="Harris H.M."/>
            <person name="McCann A."/>
            <person name="Guo C."/>
            <person name="Argimon S."/>
            <person name="Zhang W."/>
            <person name="Yang X."/>
            <person name="Jeffery I.B."/>
            <person name="Cooney J.C."/>
            <person name="Kagawa T.F."/>
            <person name="Liu W."/>
            <person name="Song Y."/>
            <person name="Salvetti E."/>
            <person name="Wrobel A."/>
            <person name="Rasinkangas P."/>
            <person name="Parkhill J."/>
            <person name="Rea M.C."/>
            <person name="O'Sullivan O."/>
            <person name="Ritari J."/>
            <person name="Douillard F.P."/>
            <person name="Paul Ross R."/>
            <person name="Yang R."/>
            <person name="Briner A.E."/>
            <person name="Felis G.E."/>
            <person name="de Vos W.M."/>
            <person name="Barrangou R."/>
            <person name="Klaenhammer T.R."/>
            <person name="Caufield P.W."/>
            <person name="Cui Y."/>
            <person name="Zhang H."/>
            <person name="O'Toole P.W."/>
        </authorList>
    </citation>
    <scope>NUCLEOTIDE SEQUENCE [LARGE SCALE GENOMIC DNA]</scope>
    <source>
        <strain evidence="5 6">DSM 6035</strain>
    </source>
</reference>
<keyword evidence="6" id="KW-1185">Reference proteome</keyword>
<dbReference type="RefSeq" id="WP_047769958.1">
    <property type="nucleotide sequence ID" value="NZ_AZGM01000067.1"/>
</dbReference>
<dbReference type="GO" id="GO:0016887">
    <property type="term" value="F:ATP hydrolysis activity"/>
    <property type="evidence" value="ECO:0007669"/>
    <property type="project" value="InterPro"/>
</dbReference>
<dbReference type="InterPro" id="IPR003593">
    <property type="entry name" value="AAA+_ATPase"/>
</dbReference>
<dbReference type="CDD" id="cd03230">
    <property type="entry name" value="ABC_DR_subfamily_A"/>
    <property type="match status" value="1"/>
</dbReference>
<protein>
    <submittedName>
        <fullName evidence="5">ABC transporter, ATP-binding protein</fullName>
    </submittedName>
</protein>
<name>A0A0R1XA22_9LACO</name>
<proteinExistence type="predicted"/>
<dbReference type="GO" id="GO:0005524">
    <property type="term" value="F:ATP binding"/>
    <property type="evidence" value="ECO:0007669"/>
    <property type="project" value="UniProtKB-KW"/>
</dbReference>
<sequence>MEQLHIDHITKRYGHQVVLDDLSFDLAPGKIYGLLGRNGAGKSTLLNIITSRIFPTAGTIKLGDQDGRDNDAVLGQFYLMSEANLYPKRTTVRRMFDMADESYGGFDYQNADRLLKEFGVPSTAQLSNLSTGLQTAAKLTVALSVNAAFILLDEPVLGLDANHREVFYKELIKTYQNKPRTFVLSTHLIDEIQQVVEHVFIIDDHHLVEEGDVQAMLDKAYAISGPTKDVDEYTNGLRVLAQDELGNVKTAYVYNQLDDQRILPDRVKIGHYDLQHLFIYLTNGGTNNE</sequence>
<dbReference type="STRING" id="1423782.FD32_GL000152"/>
<dbReference type="AlphaFoldDB" id="A0A0R1XA22"/>
<dbReference type="InterPro" id="IPR051782">
    <property type="entry name" value="ABC_Transporter_VariousFunc"/>
</dbReference>
<dbReference type="PANTHER" id="PTHR42939:SF1">
    <property type="entry name" value="ABC TRANSPORTER ATP-BINDING PROTEIN ALBC-RELATED"/>
    <property type="match status" value="1"/>
</dbReference>
<keyword evidence="3 5" id="KW-0067">ATP-binding</keyword>
<comment type="caution">
    <text evidence="5">The sequence shown here is derived from an EMBL/GenBank/DDBJ whole genome shotgun (WGS) entry which is preliminary data.</text>
</comment>
<accession>A0A0R1XA22</accession>
<dbReference type="Pfam" id="PF00005">
    <property type="entry name" value="ABC_tran"/>
    <property type="match status" value="1"/>
</dbReference>
<keyword evidence="2" id="KW-0547">Nucleotide-binding</keyword>
<dbReference type="SUPFAM" id="SSF52540">
    <property type="entry name" value="P-loop containing nucleoside triphosphate hydrolases"/>
    <property type="match status" value="1"/>
</dbReference>
<evidence type="ECO:0000259" key="4">
    <source>
        <dbReference type="PROSITE" id="PS50893"/>
    </source>
</evidence>
<dbReference type="PATRIC" id="fig|1423782.4.peg.151"/>